<gene>
    <name evidence="1" type="ORF">AWR27_00225</name>
</gene>
<evidence type="ECO:0000313" key="1">
    <source>
        <dbReference type="EMBL" id="AQG77915.1"/>
    </source>
</evidence>
<keyword evidence="2" id="KW-1185">Reference proteome</keyword>
<protein>
    <recommendedName>
        <fullName evidence="3">Ig-like domain-containing protein</fullName>
    </recommendedName>
</protein>
<sequence length="1014" mass="110410">MRLKTLLRKKRTYTYALACLGFITLLSFSSRDNPPGENPPKRLTGQRSLSYLTQNAISNPDPIRFRLFCNKRSVRPGELLELTVTAELLDVSPNLLFFLPGASSYKLKLLLPPNFVQTEGDPADNLVADLSRPANQRVNYRIVGYFTSTASTGAFRLLRSHKQADDQSLYVEKAAIRLKQSSERLTVAEKAGVAQSDAETLFIVADAPTHAARAAAYRGWLEFANCNTIGGWAADPANLRQSVNLDVYFNDRLVATIPANQGRGDVAAAFGADGFDRYGFRWDIPESLKTNRVIKVAVKIAGTSVELSQSPLTTPVCTGTDTPPEPPVVDPPVTDPPPANASYRGHLDGADCDGIGGWLANVNDSRKPQQVDIFVNGVKATTISTDWSRPDVANALGVSGFDKFGFRWIIPASYRNNAPLTISVRAANANFQLSESPKTTASCPGSGTTATCNFTVSASPVEASCGGNVRLSATCSGNDCSDQIAYNWTGNGISQSGQSITLTAPATNGSYQYTVSASRPGCAPKTATATVNVSNCPTVPPVEPPPPTGDYPILSSPPPADKRPFLQNERVRVAIDLGVGGVIREITDLQVGENMINCKIEGNGQRDPGRDDQISLYGFPSDGSGWTQNGKPLLADIGYNPVQGGSVAGEYSPVLGYGRTNSMLYCKTRGLHWGMSNELGDYVVEQWIRLEGNVVKRHVRITGNRPDQTQFNDVRQQELPCIYTNSAYYQYYVVQGTPYTNAPLIDVNAIPNPGNGGVSLSQHNGSPQTGPYDIDASEPWIMAVRPNTNRGLALHTPFSHEFKVAAFGPLGSGPAESANAGYISNGMSLRLDHNGVYEFDINVVVGTVGEMRNTINSLPRSETKPNYVFAGNATRHGFYYRKAYDQGFPVGNELVITPTDRRFRLLSPRKGYKAADFGVIYVRMRTNIPETQMKLDWRKVGQKEAEAETTGQFVTFSVINDNQYHTYAIPVRNSPHWNGIINDFGIRYLNPNETRTNGQQFGVRWISATDLGDK</sequence>
<organism evidence="1 2">
    <name type="scientific">Spirosoma montaniterrae</name>
    <dbReference type="NCBI Taxonomy" id="1178516"/>
    <lineage>
        <taxon>Bacteria</taxon>
        <taxon>Pseudomonadati</taxon>
        <taxon>Bacteroidota</taxon>
        <taxon>Cytophagia</taxon>
        <taxon>Cytophagales</taxon>
        <taxon>Cytophagaceae</taxon>
        <taxon>Spirosoma</taxon>
    </lineage>
</organism>
<name>A0A1P9WRB1_9BACT</name>
<evidence type="ECO:0008006" key="3">
    <source>
        <dbReference type="Google" id="ProtNLM"/>
    </source>
</evidence>
<dbReference type="RefSeq" id="WP_077129340.1">
    <property type="nucleotide sequence ID" value="NZ_CP014263.1"/>
</dbReference>
<evidence type="ECO:0000313" key="2">
    <source>
        <dbReference type="Proteomes" id="UP000187941"/>
    </source>
</evidence>
<dbReference type="AlphaFoldDB" id="A0A1P9WRB1"/>
<dbReference type="STRING" id="1178516.AWR27_00225"/>
<reference evidence="1 2" key="1">
    <citation type="submission" date="2016-01" db="EMBL/GenBank/DDBJ databases">
        <authorList>
            <person name="Oliw E.H."/>
        </authorList>
    </citation>
    <scope>NUCLEOTIDE SEQUENCE [LARGE SCALE GENOMIC DNA]</scope>
    <source>
        <strain evidence="1 2">DY10</strain>
    </source>
</reference>
<accession>A0A1P9WRB1</accession>
<dbReference type="Proteomes" id="UP000187941">
    <property type="component" value="Chromosome"/>
</dbReference>
<dbReference type="OrthoDB" id="633728at2"/>
<dbReference type="KEGG" id="smon:AWR27_00225"/>
<proteinExistence type="predicted"/>
<dbReference type="EMBL" id="CP014263">
    <property type="protein sequence ID" value="AQG77915.1"/>
    <property type="molecule type" value="Genomic_DNA"/>
</dbReference>